<dbReference type="GO" id="GO:0005634">
    <property type="term" value="C:nucleus"/>
    <property type="evidence" value="ECO:0007669"/>
    <property type="project" value="UniProtKB-SubCell"/>
</dbReference>
<dbReference type="InterPro" id="IPR019136">
    <property type="entry name" value="TF_IIIC_su-5_HTH"/>
</dbReference>
<dbReference type="GO" id="GO:0001002">
    <property type="term" value="F:RNA polymerase III type 1 promoter sequence-specific DNA binding"/>
    <property type="evidence" value="ECO:0007669"/>
    <property type="project" value="TreeGrafter"/>
</dbReference>
<dbReference type="PANTHER" id="PTHR13230">
    <property type="entry name" value="GENERAL TRANSCRIPTION FACTOR IIIC, POLYPEPTIDE 5"/>
    <property type="match status" value="1"/>
</dbReference>
<evidence type="ECO:0000313" key="9">
    <source>
        <dbReference type="Proteomes" id="UP000053268"/>
    </source>
</evidence>
<keyword evidence="4" id="KW-0539">Nucleus</keyword>
<comment type="subcellular location">
    <subcellularLocation>
        <location evidence="1">Nucleus</location>
    </subcellularLocation>
</comment>
<evidence type="ECO:0000256" key="2">
    <source>
        <dbReference type="ARBA" id="ARBA00023125"/>
    </source>
</evidence>
<dbReference type="Proteomes" id="UP000053268">
    <property type="component" value="Unassembled WGS sequence"/>
</dbReference>
<dbReference type="GO" id="GO:0006384">
    <property type="term" value="P:transcription initiation at RNA polymerase III promoter"/>
    <property type="evidence" value="ECO:0007669"/>
    <property type="project" value="InterPro"/>
</dbReference>
<dbReference type="EMBL" id="KQ459598">
    <property type="protein sequence ID" value="KPI94645.1"/>
    <property type="molecule type" value="Genomic_DNA"/>
</dbReference>
<evidence type="ECO:0000259" key="6">
    <source>
        <dbReference type="Pfam" id="PF09734"/>
    </source>
</evidence>
<evidence type="ECO:0000313" key="8">
    <source>
        <dbReference type="EMBL" id="KPI94645.1"/>
    </source>
</evidence>
<evidence type="ECO:0000256" key="5">
    <source>
        <dbReference type="SAM" id="MobiDB-lite"/>
    </source>
</evidence>
<dbReference type="InterPro" id="IPR040454">
    <property type="entry name" value="TF_IIIC_Tfc1/Sfc1"/>
</dbReference>
<reference evidence="8 9" key="1">
    <citation type="journal article" date="2015" name="Nat. Commun.">
        <title>Outbred genome sequencing and CRISPR/Cas9 gene editing in butterflies.</title>
        <authorList>
            <person name="Li X."/>
            <person name="Fan D."/>
            <person name="Zhang W."/>
            <person name="Liu G."/>
            <person name="Zhang L."/>
            <person name="Zhao L."/>
            <person name="Fang X."/>
            <person name="Chen L."/>
            <person name="Dong Y."/>
            <person name="Chen Y."/>
            <person name="Ding Y."/>
            <person name="Zhao R."/>
            <person name="Feng M."/>
            <person name="Zhu Y."/>
            <person name="Feng Y."/>
            <person name="Jiang X."/>
            <person name="Zhu D."/>
            <person name="Xiang H."/>
            <person name="Feng X."/>
            <person name="Li S."/>
            <person name="Wang J."/>
            <person name="Zhang G."/>
            <person name="Kronforst M.R."/>
            <person name="Wang W."/>
        </authorList>
    </citation>
    <scope>NUCLEOTIDE SEQUENCE [LARGE SCALE GENOMIC DNA]</scope>
    <source>
        <strain evidence="8">Ya'a_city_454_Px</strain>
        <tissue evidence="8">Whole body</tissue>
    </source>
</reference>
<evidence type="ECO:0000259" key="7">
    <source>
        <dbReference type="Pfam" id="PF17682"/>
    </source>
</evidence>
<dbReference type="InterPro" id="IPR042536">
    <property type="entry name" value="TFIIIC_tauA_Sfc1"/>
</dbReference>
<dbReference type="GO" id="GO:0001003">
    <property type="term" value="F:RNA polymerase III type 2 promoter sequence-specific DNA binding"/>
    <property type="evidence" value="ECO:0007669"/>
    <property type="project" value="TreeGrafter"/>
</dbReference>
<keyword evidence="3" id="KW-0804">Transcription</keyword>
<dbReference type="PANTHER" id="PTHR13230:SF5">
    <property type="entry name" value="GENERAL TRANSCRIPTION FACTOR 3C POLYPEPTIDE 5"/>
    <property type="match status" value="1"/>
</dbReference>
<dbReference type="Pfam" id="PF09734">
    <property type="entry name" value="Tau95"/>
    <property type="match status" value="1"/>
</dbReference>
<protein>
    <recommendedName>
        <fullName evidence="10">General transcription factor 3C polypeptide 5</fullName>
    </recommendedName>
</protein>
<evidence type="ECO:0000256" key="3">
    <source>
        <dbReference type="ARBA" id="ARBA00023163"/>
    </source>
</evidence>
<dbReference type="AlphaFoldDB" id="A0A194PU33"/>
<feature type="compositionally biased region" description="Acidic residues" evidence="5">
    <location>
        <begin position="432"/>
        <end position="445"/>
    </location>
</feature>
<keyword evidence="9" id="KW-1185">Reference proteome</keyword>
<dbReference type="Gene3D" id="3.30.200.160">
    <property type="entry name" value="TFIIIC, subcomplex tauA, subunit Sfc1, barrel domain"/>
    <property type="match status" value="1"/>
</dbReference>
<feature type="domain" description="Transcription factor IIIC subunit Tfc1/Sfc1 triple barrel" evidence="7">
    <location>
        <begin position="11"/>
        <end position="114"/>
    </location>
</feature>
<gene>
    <name evidence="8" type="ORF">RR46_05897</name>
</gene>
<proteinExistence type="predicted"/>
<dbReference type="InterPro" id="IPR041499">
    <property type="entry name" value="Tfc1/Sfc1_N"/>
</dbReference>
<dbReference type="Pfam" id="PF17682">
    <property type="entry name" value="Tau95_N"/>
    <property type="match status" value="1"/>
</dbReference>
<evidence type="ECO:0000256" key="1">
    <source>
        <dbReference type="ARBA" id="ARBA00004123"/>
    </source>
</evidence>
<accession>A0A194PU33</accession>
<feature type="region of interest" description="Disordered" evidence="5">
    <location>
        <begin position="425"/>
        <end position="460"/>
    </location>
</feature>
<dbReference type="STRING" id="66420.A0A194PU33"/>
<evidence type="ECO:0008006" key="10">
    <source>
        <dbReference type="Google" id="ProtNLM"/>
    </source>
</evidence>
<feature type="domain" description="Transcription factor IIIC subunit 5 HTH" evidence="6">
    <location>
        <begin position="148"/>
        <end position="302"/>
    </location>
</feature>
<keyword evidence="2" id="KW-0238">DNA-binding</keyword>
<dbReference type="GO" id="GO:0000127">
    <property type="term" value="C:transcription factor TFIIIC complex"/>
    <property type="evidence" value="ECO:0007669"/>
    <property type="project" value="InterPro"/>
</dbReference>
<sequence length="460" mass="52999">MDPSNLKRNLVCVLFPGIVKNEEKAVQCLGGPRGISQVYSQPTKKRLGLSFQPDNPFVKKTFADCKKTAGVLLKVKVKKTKVDGKDTKQVISTTLLGSVKVIYKFEAMCDFQYLPVNSEGKEPQCILEKILPSGVDTFDFMVKPSPLFIVPPNFTRFDKPINYNYTDKRFVIKEHHENPDDIHRRARTERGTPLLRYTFNLDDDLATEAHAYYVKQLDIKKIMYPPLQQEFETVKKLFEERPIWSLNLIKFHTKIRLSSLKIIMPCLAIYMKDGPWRMLWVKFGYDPRKEPAARIYQTLDFRLRHTAGVHSMVMTRDKVVHYKKAVRVRQLRNEREEPQPTDDVSEGAVRFRPGMAPSQRQIFYQYCDVQLPEVEEILAVEPPPGYLCHEKRGWLPPDTDQICRDHIFRYVKQTLLATHSADLKLEQGSLESCDEDSSSDDDDEGSIPPNGSDDVSAPNQ</sequence>
<organism evidence="8 9">
    <name type="scientific">Papilio xuthus</name>
    <name type="common">Asian swallowtail butterfly</name>
    <dbReference type="NCBI Taxonomy" id="66420"/>
    <lineage>
        <taxon>Eukaryota</taxon>
        <taxon>Metazoa</taxon>
        <taxon>Ecdysozoa</taxon>
        <taxon>Arthropoda</taxon>
        <taxon>Hexapoda</taxon>
        <taxon>Insecta</taxon>
        <taxon>Pterygota</taxon>
        <taxon>Neoptera</taxon>
        <taxon>Endopterygota</taxon>
        <taxon>Lepidoptera</taxon>
        <taxon>Glossata</taxon>
        <taxon>Ditrysia</taxon>
        <taxon>Papilionoidea</taxon>
        <taxon>Papilionidae</taxon>
        <taxon>Papilioninae</taxon>
        <taxon>Papilio</taxon>
    </lineage>
</organism>
<name>A0A194PU33_PAPXU</name>
<evidence type="ECO:0000256" key="4">
    <source>
        <dbReference type="ARBA" id="ARBA00023242"/>
    </source>
</evidence>